<feature type="transmembrane region" description="Helical" evidence="1">
    <location>
        <begin position="243"/>
        <end position="263"/>
    </location>
</feature>
<keyword evidence="1" id="KW-0812">Transmembrane</keyword>
<keyword evidence="1" id="KW-1133">Transmembrane helix</keyword>
<dbReference type="Proteomes" id="UP000011575">
    <property type="component" value="Unassembled WGS sequence"/>
</dbReference>
<feature type="transmembrane region" description="Helical" evidence="1">
    <location>
        <begin position="147"/>
        <end position="170"/>
    </location>
</feature>
<evidence type="ECO:0000256" key="1">
    <source>
        <dbReference type="SAM" id="Phobius"/>
    </source>
</evidence>
<keyword evidence="3" id="KW-1185">Reference proteome</keyword>
<reference evidence="2 3" key="1">
    <citation type="journal article" date="2014" name="PLoS Genet.">
        <title>Phylogenetically driven sequencing of extremely halophilic archaea reveals strategies for static and dynamic osmo-response.</title>
        <authorList>
            <person name="Becker E.A."/>
            <person name="Seitzer P.M."/>
            <person name="Tritt A."/>
            <person name="Larsen D."/>
            <person name="Krusor M."/>
            <person name="Yao A.I."/>
            <person name="Wu D."/>
            <person name="Madern D."/>
            <person name="Eisen J.A."/>
            <person name="Darling A.E."/>
            <person name="Facciotti M.T."/>
        </authorList>
    </citation>
    <scope>NUCLEOTIDE SEQUENCE [LARGE SCALE GENOMIC DNA]</scope>
    <source>
        <strain evidence="2 3">JCM 13560</strain>
    </source>
</reference>
<gene>
    <name evidence="2" type="ORF">C461_07149</name>
</gene>
<dbReference type="OrthoDB" id="242654at2157"/>
<protein>
    <submittedName>
        <fullName evidence="2">Uncharacterized protein</fullName>
    </submittedName>
</protein>
<keyword evidence="1" id="KW-0472">Membrane</keyword>
<dbReference type="AlphaFoldDB" id="M0PD86"/>
<evidence type="ECO:0000313" key="3">
    <source>
        <dbReference type="Proteomes" id="UP000011575"/>
    </source>
</evidence>
<feature type="transmembrane region" description="Helical" evidence="1">
    <location>
        <begin position="182"/>
        <end position="208"/>
    </location>
</feature>
<feature type="transmembrane region" description="Helical" evidence="1">
    <location>
        <begin position="275"/>
        <end position="294"/>
    </location>
</feature>
<sequence length="386" mass="41526">MSSAPSRGESALWIGRFTEATGIGWVATKSGVPSLAPHLFVAIVWGIETSGSVVSGTASASPVWIASQSLELAGLLLIASTVTGLATKYGSVAEAITDHEPVADVDPAVLEGVDRFLRWLDGAVLAATWRSVDEWQRRPAPPRLRRALLACGLLLHATYLFGLGNVEFVLSSLGPVEGGLSFFVIIPFVYYPLLAEFVAVVANVHLALPARIRSDRLLDFGDVSGYGGLRPVGALIEASGHRYVIGLALYTLITITTGIQVNASVDNAALVAIDTLYLVAGTLVGAVLFFYPVLSLHRFMAHQKEARLGKIATRVSELEGNGRTFPDVEPETPDSATRYMNQFMNMNVVKQMHEYPVRLQQVTSIVTGLLLPYLLDYVATYVLNSA</sequence>
<comment type="caution">
    <text evidence="2">The sequence shown here is derived from an EMBL/GenBank/DDBJ whole genome shotgun (WGS) entry which is preliminary data.</text>
</comment>
<proteinExistence type="predicted"/>
<accession>M0PD86</accession>
<dbReference type="RefSeq" id="WP_007999901.1">
    <property type="nucleotide sequence ID" value="NZ_AOJI01000022.1"/>
</dbReference>
<dbReference type="EMBL" id="AOJI01000022">
    <property type="protein sequence ID" value="EMA67484.1"/>
    <property type="molecule type" value="Genomic_DNA"/>
</dbReference>
<organism evidence="2 3">
    <name type="scientific">Halorubrum aidingense JCM 13560</name>
    <dbReference type="NCBI Taxonomy" id="1230454"/>
    <lineage>
        <taxon>Archaea</taxon>
        <taxon>Methanobacteriati</taxon>
        <taxon>Methanobacteriota</taxon>
        <taxon>Stenosarchaea group</taxon>
        <taxon>Halobacteria</taxon>
        <taxon>Halobacteriales</taxon>
        <taxon>Haloferacaceae</taxon>
        <taxon>Halorubrum</taxon>
    </lineage>
</organism>
<name>M0PD86_9EURY</name>
<evidence type="ECO:0000313" key="2">
    <source>
        <dbReference type="EMBL" id="EMA67484.1"/>
    </source>
</evidence>
<dbReference type="PATRIC" id="fig|1230454.4.peg.1446"/>